<proteinExistence type="predicted"/>
<evidence type="ECO:0000313" key="1">
    <source>
        <dbReference type="EMBL" id="KAK4036351.1"/>
    </source>
</evidence>
<keyword evidence="2" id="KW-1185">Reference proteome</keyword>
<organism evidence="1 2">
    <name type="scientific">Daphnia magna</name>
    <dbReference type="NCBI Taxonomy" id="35525"/>
    <lineage>
        <taxon>Eukaryota</taxon>
        <taxon>Metazoa</taxon>
        <taxon>Ecdysozoa</taxon>
        <taxon>Arthropoda</taxon>
        <taxon>Crustacea</taxon>
        <taxon>Branchiopoda</taxon>
        <taxon>Diplostraca</taxon>
        <taxon>Cladocera</taxon>
        <taxon>Anomopoda</taxon>
        <taxon>Daphniidae</taxon>
        <taxon>Daphnia</taxon>
    </lineage>
</organism>
<reference evidence="1 2" key="1">
    <citation type="journal article" date="2023" name="Nucleic Acids Res.">
        <title>The hologenome of Daphnia magna reveals possible DNA methylation and microbiome-mediated evolution of the host genome.</title>
        <authorList>
            <person name="Chaturvedi A."/>
            <person name="Li X."/>
            <person name="Dhandapani V."/>
            <person name="Marshall H."/>
            <person name="Kissane S."/>
            <person name="Cuenca-Cambronero M."/>
            <person name="Asole G."/>
            <person name="Calvet F."/>
            <person name="Ruiz-Romero M."/>
            <person name="Marangio P."/>
            <person name="Guigo R."/>
            <person name="Rago D."/>
            <person name="Mirbahai L."/>
            <person name="Eastwood N."/>
            <person name="Colbourne J.K."/>
            <person name="Zhou J."/>
            <person name="Mallon E."/>
            <person name="Orsini L."/>
        </authorList>
    </citation>
    <scope>NUCLEOTIDE SEQUENCE [LARGE SCALE GENOMIC DNA]</scope>
    <source>
        <strain evidence="1">LRV0_1</strain>
    </source>
</reference>
<dbReference type="EMBL" id="JAOYFB010000040">
    <property type="protein sequence ID" value="KAK4036351.1"/>
    <property type="molecule type" value="Genomic_DNA"/>
</dbReference>
<gene>
    <name evidence="1" type="ORF">OUZ56_028410</name>
</gene>
<protein>
    <submittedName>
        <fullName evidence="1">Uncharacterized protein</fullName>
    </submittedName>
</protein>
<comment type="caution">
    <text evidence="1">The sequence shown here is derived from an EMBL/GenBank/DDBJ whole genome shotgun (WGS) entry which is preliminary data.</text>
</comment>
<evidence type="ECO:0000313" key="2">
    <source>
        <dbReference type="Proteomes" id="UP001234178"/>
    </source>
</evidence>
<dbReference type="Proteomes" id="UP001234178">
    <property type="component" value="Unassembled WGS sequence"/>
</dbReference>
<sequence>MELFSTCHGATNCQCFPADRWQRVGPLKNDEIYCSSGRKSFTTTKPESFVMLCPRHLSDTV</sequence>
<name>A0ABR0B3S8_9CRUS</name>
<accession>A0ABR0B3S8</accession>